<accession>G8UPP2</accession>
<dbReference type="STRING" id="203275.BFO_1933"/>
<dbReference type="GO" id="GO:0016740">
    <property type="term" value="F:transferase activity"/>
    <property type="evidence" value="ECO:0007669"/>
    <property type="project" value="UniProtKB-KW"/>
</dbReference>
<keyword evidence="1" id="KW-0808">Transferase</keyword>
<dbReference type="PANTHER" id="PTHR13061">
    <property type="entry name" value="DYNACTIN SUBUNIT P25"/>
    <property type="match status" value="1"/>
</dbReference>
<dbReference type="CDD" id="cd04645">
    <property type="entry name" value="LbH_gamma_CA_like"/>
    <property type="match status" value="1"/>
</dbReference>
<keyword evidence="2" id="KW-1185">Reference proteome</keyword>
<dbReference type="InterPro" id="IPR001451">
    <property type="entry name" value="Hexapep"/>
</dbReference>
<gene>
    <name evidence="1" type="ordered locus">BFO_1933</name>
</gene>
<dbReference type="InterPro" id="IPR047324">
    <property type="entry name" value="LbH_gamma_CA-like"/>
</dbReference>
<dbReference type="HOGENOM" id="CLU_064827_7_1_10"/>
<dbReference type="KEGG" id="tfo:BFO_1933"/>
<dbReference type="InterPro" id="IPR050484">
    <property type="entry name" value="Transf_Hexapept/Carb_Anhydrase"/>
</dbReference>
<dbReference type="PANTHER" id="PTHR13061:SF29">
    <property type="entry name" value="GAMMA CARBONIC ANHYDRASE-LIKE 1, MITOCHONDRIAL-RELATED"/>
    <property type="match status" value="1"/>
</dbReference>
<dbReference type="Pfam" id="PF00132">
    <property type="entry name" value="Hexapep"/>
    <property type="match status" value="2"/>
</dbReference>
<dbReference type="Proteomes" id="UP000005436">
    <property type="component" value="Chromosome"/>
</dbReference>
<evidence type="ECO:0000313" key="1">
    <source>
        <dbReference type="EMBL" id="AEW22026.1"/>
    </source>
</evidence>
<dbReference type="EMBL" id="CP003191">
    <property type="protein sequence ID" value="AEW22026.1"/>
    <property type="molecule type" value="Genomic_DNA"/>
</dbReference>
<dbReference type="AlphaFoldDB" id="G8UPP2"/>
<dbReference type="SUPFAM" id="SSF51161">
    <property type="entry name" value="Trimeric LpxA-like enzymes"/>
    <property type="match status" value="1"/>
</dbReference>
<reference evidence="2" key="1">
    <citation type="submission" date="2011-12" db="EMBL/GenBank/DDBJ databases">
        <title>Complete sequence of Tannerella forsythia ATCC 43037.</title>
        <authorList>
            <person name="Dewhirst F."/>
            <person name="Tanner A."/>
            <person name="Izard J."/>
            <person name="Brinkac L."/>
            <person name="Durkin A.S."/>
            <person name="Hostetler J."/>
            <person name="Shetty J."/>
            <person name="Torralba M."/>
            <person name="Gill S."/>
            <person name="Nelson K."/>
        </authorList>
    </citation>
    <scope>NUCLEOTIDE SEQUENCE [LARGE SCALE GENOMIC DNA]</scope>
    <source>
        <strain evidence="2">ATCC 43037 / JCM 10827 / CCUG 33226 / KCTC 5666 / FDC 338</strain>
    </source>
</reference>
<evidence type="ECO:0000313" key="2">
    <source>
        <dbReference type="Proteomes" id="UP000005436"/>
    </source>
</evidence>
<dbReference type="eggNOG" id="COG0663">
    <property type="taxonomic scope" value="Bacteria"/>
</dbReference>
<name>G8UPP2_TANFA</name>
<protein>
    <submittedName>
        <fullName evidence="1">Bacterial transferase hexapeptide repeat protein</fullName>
    </submittedName>
</protein>
<dbReference type="InterPro" id="IPR011004">
    <property type="entry name" value="Trimer_LpxA-like_sf"/>
</dbReference>
<proteinExistence type="predicted"/>
<sequence length="244" mass="26792">MLSPSFNGTTIINSYFNAYFISSVKIGHKSTDSFITYKTFRYIFNRINNFRSFYLSLYPIHTDKFIHNNKTMALIKSVRGFVPLIGKDTYLADNATIIGDVVIGEGCSIWFSAILRGDVNSIRIGNGVNIQDGSVLHTLYEKSTIEIGDNVSVGHNVTIHGAKICDGALIGMGAVVLDHAVIGEGAIVAAGSVVLSNTRVEPGSIYAGAPAKFVKKVDPEQSKEINQKIARNYHMYASWYKLEE</sequence>
<organism evidence="1 2">
    <name type="scientific">Tannerella forsythia (strain ATCC 43037 / JCM 10827 / CCUG 21028 A / KCTC 5666 / FDC 338)</name>
    <name type="common">Bacteroides forsythus</name>
    <dbReference type="NCBI Taxonomy" id="203275"/>
    <lineage>
        <taxon>Bacteria</taxon>
        <taxon>Pseudomonadati</taxon>
        <taxon>Bacteroidota</taxon>
        <taxon>Bacteroidia</taxon>
        <taxon>Bacteroidales</taxon>
        <taxon>Tannerellaceae</taxon>
        <taxon>Tannerella</taxon>
    </lineage>
</organism>
<dbReference type="Gene3D" id="2.160.10.10">
    <property type="entry name" value="Hexapeptide repeat proteins"/>
    <property type="match status" value="1"/>
</dbReference>
<dbReference type="PATRIC" id="fig|203275.8.peg.1753"/>